<evidence type="ECO:0000313" key="2">
    <source>
        <dbReference type="EMBL" id="GCA63173.1"/>
    </source>
</evidence>
<evidence type="ECO:0000256" key="1">
    <source>
        <dbReference type="SAM" id="MobiDB-lite"/>
    </source>
</evidence>
<accession>A0A391NXG7</accession>
<dbReference type="EMBL" id="BDIP01002533">
    <property type="protein sequence ID" value="GCA63173.1"/>
    <property type="molecule type" value="Genomic_DNA"/>
</dbReference>
<protein>
    <submittedName>
        <fullName evidence="2">Uncharacterized protein</fullName>
    </submittedName>
</protein>
<dbReference type="Proteomes" id="UP000265618">
    <property type="component" value="Unassembled WGS sequence"/>
</dbReference>
<reference evidence="2 3" key="1">
    <citation type="journal article" date="2018" name="PLoS ONE">
        <title>The draft genome of Kipferlia bialata reveals reductive genome evolution in fornicate parasites.</title>
        <authorList>
            <person name="Tanifuji G."/>
            <person name="Takabayashi S."/>
            <person name="Kume K."/>
            <person name="Takagi M."/>
            <person name="Nakayama T."/>
            <person name="Kamikawa R."/>
            <person name="Inagaki Y."/>
            <person name="Hashimoto T."/>
        </authorList>
    </citation>
    <scope>NUCLEOTIDE SEQUENCE [LARGE SCALE GENOMIC DNA]</scope>
    <source>
        <strain evidence="2">NY0173</strain>
    </source>
</reference>
<comment type="caution">
    <text evidence="2">The sequence shown here is derived from an EMBL/GenBank/DDBJ whole genome shotgun (WGS) entry which is preliminary data.</text>
</comment>
<evidence type="ECO:0000313" key="3">
    <source>
        <dbReference type="Proteomes" id="UP000265618"/>
    </source>
</evidence>
<keyword evidence="3" id="KW-1185">Reference proteome</keyword>
<feature type="region of interest" description="Disordered" evidence="1">
    <location>
        <begin position="77"/>
        <end position="97"/>
    </location>
</feature>
<gene>
    <name evidence="2" type="ORF">KIPB_008301</name>
</gene>
<organism evidence="2 3">
    <name type="scientific">Kipferlia bialata</name>
    <dbReference type="NCBI Taxonomy" id="797122"/>
    <lineage>
        <taxon>Eukaryota</taxon>
        <taxon>Metamonada</taxon>
        <taxon>Carpediemonas-like organisms</taxon>
        <taxon>Kipferlia</taxon>
    </lineage>
</organism>
<dbReference type="AlphaFoldDB" id="A0A391NXG7"/>
<sequence>MPAGVFSLPPFPAALMAPSAPYPYIHPHGALGDASSVSMQFASLYFGPVGARSLSAGGAASCHVVALPPVPPRMYNTPGATAGAHQVPAGVQGGAMH</sequence>
<proteinExistence type="predicted"/>
<name>A0A391NXG7_9EUKA</name>